<dbReference type="EMBL" id="BAABHK010000002">
    <property type="protein sequence ID" value="GAA4622794.1"/>
    <property type="molecule type" value="Genomic_DNA"/>
</dbReference>
<gene>
    <name evidence="2" type="ORF">GCM10023196_016430</name>
</gene>
<organism evidence="2 3">
    <name type="scientific">Actinoallomurus vinaceus</name>
    <dbReference type="NCBI Taxonomy" id="1080074"/>
    <lineage>
        <taxon>Bacteria</taxon>
        <taxon>Bacillati</taxon>
        <taxon>Actinomycetota</taxon>
        <taxon>Actinomycetes</taxon>
        <taxon>Streptosporangiales</taxon>
        <taxon>Thermomonosporaceae</taxon>
        <taxon>Actinoallomurus</taxon>
    </lineage>
</organism>
<reference evidence="3" key="1">
    <citation type="journal article" date="2019" name="Int. J. Syst. Evol. Microbiol.">
        <title>The Global Catalogue of Microorganisms (GCM) 10K type strain sequencing project: providing services to taxonomists for standard genome sequencing and annotation.</title>
        <authorList>
            <consortium name="The Broad Institute Genomics Platform"/>
            <consortium name="The Broad Institute Genome Sequencing Center for Infectious Disease"/>
            <person name="Wu L."/>
            <person name="Ma J."/>
        </authorList>
    </citation>
    <scope>NUCLEOTIDE SEQUENCE [LARGE SCALE GENOMIC DNA]</scope>
    <source>
        <strain evidence="3">JCM 17939</strain>
    </source>
</reference>
<dbReference type="InterPro" id="IPR036388">
    <property type="entry name" value="WH-like_DNA-bd_sf"/>
</dbReference>
<dbReference type="PANTHER" id="PTHR47691">
    <property type="entry name" value="REGULATOR-RELATED"/>
    <property type="match status" value="1"/>
</dbReference>
<protein>
    <submittedName>
        <fullName evidence="2">LuxR family transcriptional regulator</fullName>
    </submittedName>
</protein>
<feature type="domain" description="HTH luxR-type" evidence="1">
    <location>
        <begin position="686"/>
        <end position="751"/>
    </location>
</feature>
<dbReference type="SMART" id="SM00421">
    <property type="entry name" value="HTH_LUXR"/>
    <property type="match status" value="1"/>
</dbReference>
<accession>A0ABP8U339</accession>
<name>A0ABP8U339_9ACTN</name>
<dbReference type="PROSITE" id="PS50043">
    <property type="entry name" value="HTH_LUXR_2"/>
    <property type="match status" value="1"/>
</dbReference>
<comment type="caution">
    <text evidence="2">The sequence shown here is derived from an EMBL/GenBank/DDBJ whole genome shotgun (WGS) entry which is preliminary data.</text>
</comment>
<dbReference type="SUPFAM" id="SSF46894">
    <property type="entry name" value="C-terminal effector domain of the bipartite response regulators"/>
    <property type="match status" value="1"/>
</dbReference>
<dbReference type="PRINTS" id="PR00038">
    <property type="entry name" value="HTHLUXR"/>
</dbReference>
<dbReference type="PRINTS" id="PR00364">
    <property type="entry name" value="DISEASERSIST"/>
</dbReference>
<dbReference type="Proteomes" id="UP001501442">
    <property type="component" value="Unassembled WGS sequence"/>
</dbReference>
<evidence type="ECO:0000313" key="3">
    <source>
        <dbReference type="Proteomes" id="UP001501442"/>
    </source>
</evidence>
<dbReference type="InterPro" id="IPR016032">
    <property type="entry name" value="Sig_transdc_resp-reg_C-effctor"/>
</dbReference>
<dbReference type="Pfam" id="PF13424">
    <property type="entry name" value="TPR_12"/>
    <property type="match status" value="1"/>
</dbReference>
<dbReference type="InterPro" id="IPR011990">
    <property type="entry name" value="TPR-like_helical_dom_sf"/>
</dbReference>
<dbReference type="Gene3D" id="1.10.10.10">
    <property type="entry name" value="Winged helix-like DNA-binding domain superfamily/Winged helix DNA-binding domain"/>
    <property type="match status" value="1"/>
</dbReference>
<proteinExistence type="predicted"/>
<evidence type="ECO:0000259" key="1">
    <source>
        <dbReference type="PROSITE" id="PS50043"/>
    </source>
</evidence>
<sequence>MTGFIGRRHEVAEVKRLLSASRMVTLTGPGGVGKTRLALRVATEVRRGFPDGVWLVELAELDNPTLLPQALVAALQIEDHSARRPVDVLVERLCGDQMLVILDSCEHVIHESAVLAQTLLPAVPGLRILATSRQPLGIFSEQTFTVPMLSLPDGPRHGTSTTSDAVRLFAERAEAVIPGFALTDRNRDVVERICRRLDGLPLAIELAAVRLRALSVEQLLDRLDDRFRLLNTGLKTAAPRHQTLRALIDWSYSLCTQRERLLWARVSVFTGSLDLDGAEEICSGDGISRDEIIGLIIGLVEKSVLVRDEYPCGVRYRLLDTIRQYGRERLAASGEEPAVKRRYRDYYRRLSREAKARMFGPGQIELLTRLRVEHPNLRTALEYCHAEHVGLCIDMASDLLHHWITSCHMGEGRVWLELGLADNSGRTEVRARALGACSWLAIIQGDQATATKMLAESRALGEGLGLEPVLGYVALYSGMVAMHQGDGASAVRLFEEAVARHRATEDPFGEVLALTRLSLAYSFLGDAERAIAAAEESMSVCDAHGAHWQKAYAMTALGIEAWREGDTRRATRLEQESLRFNRSLGDSLGVGLNLEVLAWIAATDGDHERAAEMLGILRNVWEAVGLSLPGYAHLAGYHDECEARTREVLGGAVFRAAVERGARLSNDEALVYALEERGPAPVRSGGTDRWSPLTRRETEIARLVGQGMSNKEIAASLVIAQRTAEGHIEHILRKLGFTSRAQIAAWVTEQTPLA</sequence>
<dbReference type="Pfam" id="PF00196">
    <property type="entry name" value="GerE"/>
    <property type="match status" value="1"/>
</dbReference>
<dbReference type="PANTHER" id="PTHR47691:SF3">
    <property type="entry name" value="HTH-TYPE TRANSCRIPTIONAL REGULATOR RV0890C-RELATED"/>
    <property type="match status" value="1"/>
</dbReference>
<dbReference type="Gene3D" id="3.40.50.300">
    <property type="entry name" value="P-loop containing nucleotide triphosphate hydrolases"/>
    <property type="match status" value="1"/>
</dbReference>
<dbReference type="InterPro" id="IPR027417">
    <property type="entry name" value="P-loop_NTPase"/>
</dbReference>
<dbReference type="SUPFAM" id="SSF48452">
    <property type="entry name" value="TPR-like"/>
    <property type="match status" value="1"/>
</dbReference>
<dbReference type="Gene3D" id="1.25.40.10">
    <property type="entry name" value="Tetratricopeptide repeat domain"/>
    <property type="match status" value="1"/>
</dbReference>
<dbReference type="SUPFAM" id="SSF52540">
    <property type="entry name" value="P-loop containing nucleoside triphosphate hydrolases"/>
    <property type="match status" value="1"/>
</dbReference>
<keyword evidence="3" id="KW-1185">Reference proteome</keyword>
<evidence type="ECO:0000313" key="2">
    <source>
        <dbReference type="EMBL" id="GAA4622794.1"/>
    </source>
</evidence>
<dbReference type="InterPro" id="IPR000792">
    <property type="entry name" value="Tscrpt_reg_LuxR_C"/>
</dbReference>
<dbReference type="CDD" id="cd06170">
    <property type="entry name" value="LuxR_C_like"/>
    <property type="match status" value="1"/>
</dbReference>